<dbReference type="Proteomes" id="UP001219525">
    <property type="component" value="Unassembled WGS sequence"/>
</dbReference>
<organism evidence="2 3">
    <name type="scientific">Mycena pura</name>
    <dbReference type="NCBI Taxonomy" id="153505"/>
    <lineage>
        <taxon>Eukaryota</taxon>
        <taxon>Fungi</taxon>
        <taxon>Dikarya</taxon>
        <taxon>Basidiomycota</taxon>
        <taxon>Agaricomycotina</taxon>
        <taxon>Agaricomycetes</taxon>
        <taxon>Agaricomycetidae</taxon>
        <taxon>Agaricales</taxon>
        <taxon>Marasmiineae</taxon>
        <taxon>Mycenaceae</taxon>
        <taxon>Mycena</taxon>
    </lineage>
</organism>
<keyword evidence="3" id="KW-1185">Reference proteome</keyword>
<evidence type="ECO:0000313" key="2">
    <source>
        <dbReference type="EMBL" id="KAJ7191533.1"/>
    </source>
</evidence>
<reference evidence="2" key="1">
    <citation type="submission" date="2023-03" db="EMBL/GenBank/DDBJ databases">
        <title>Massive genome expansion in bonnet fungi (Mycena s.s.) driven by repeated elements and novel gene families across ecological guilds.</title>
        <authorList>
            <consortium name="Lawrence Berkeley National Laboratory"/>
            <person name="Harder C.B."/>
            <person name="Miyauchi S."/>
            <person name="Viragh M."/>
            <person name="Kuo A."/>
            <person name="Thoen E."/>
            <person name="Andreopoulos B."/>
            <person name="Lu D."/>
            <person name="Skrede I."/>
            <person name="Drula E."/>
            <person name="Henrissat B."/>
            <person name="Morin E."/>
            <person name="Kohler A."/>
            <person name="Barry K."/>
            <person name="LaButti K."/>
            <person name="Morin E."/>
            <person name="Salamov A."/>
            <person name="Lipzen A."/>
            <person name="Mereny Z."/>
            <person name="Hegedus B."/>
            <person name="Baldrian P."/>
            <person name="Stursova M."/>
            <person name="Weitz H."/>
            <person name="Taylor A."/>
            <person name="Grigoriev I.V."/>
            <person name="Nagy L.G."/>
            <person name="Martin F."/>
            <person name="Kauserud H."/>
        </authorList>
    </citation>
    <scope>NUCLEOTIDE SEQUENCE</scope>
    <source>
        <strain evidence="2">9144</strain>
    </source>
</reference>
<evidence type="ECO:0000313" key="3">
    <source>
        <dbReference type="Proteomes" id="UP001219525"/>
    </source>
</evidence>
<comment type="caution">
    <text evidence="2">The sequence shown here is derived from an EMBL/GenBank/DDBJ whole genome shotgun (WGS) entry which is preliminary data.</text>
</comment>
<accession>A0AAD6Y0W4</accession>
<dbReference type="EMBL" id="JARJCW010000131">
    <property type="protein sequence ID" value="KAJ7191533.1"/>
    <property type="molecule type" value="Genomic_DNA"/>
</dbReference>
<sequence length="300" mass="31489">MVIPGASSSSRADSLILLNTPAGSSELSSVATHVGLDDAIVLGGISGNGDVVHKGATLKVVPCTAFSRRDRYLGMRRRGAGARTHGRTVACDKWPREGGGAVVCGRGRGACACEGRRRRHIHEKNACQVVKLERRLPAVAFAPAAAQPASGSSSRRCPSADACGRNARRQSTPGVDIDSDAGECNTAPPLCVGWQGREGPQLGRLCKLRAGTMLIPFMAHYNALVGTLGVLVWDDLAMPCVHADRGALVLSSSCVRGGAAEAGRVGWRARGRAVSRMREGARWATDQERTSKGLDEEGNS</sequence>
<name>A0AAD6Y0W4_9AGAR</name>
<proteinExistence type="predicted"/>
<protein>
    <submittedName>
        <fullName evidence="2">Uncharacterized protein</fullName>
    </submittedName>
</protein>
<evidence type="ECO:0000256" key="1">
    <source>
        <dbReference type="SAM" id="MobiDB-lite"/>
    </source>
</evidence>
<feature type="region of interest" description="Disordered" evidence="1">
    <location>
        <begin position="150"/>
        <end position="179"/>
    </location>
</feature>
<gene>
    <name evidence="2" type="ORF">GGX14DRAFT_407050</name>
</gene>
<dbReference type="AlphaFoldDB" id="A0AAD6Y0W4"/>
<feature type="region of interest" description="Disordered" evidence="1">
    <location>
        <begin position="278"/>
        <end position="300"/>
    </location>
</feature>